<organism evidence="2 4">
    <name type="scientific">Trichuris suis</name>
    <name type="common">pig whipworm</name>
    <dbReference type="NCBI Taxonomy" id="68888"/>
    <lineage>
        <taxon>Eukaryota</taxon>
        <taxon>Metazoa</taxon>
        <taxon>Ecdysozoa</taxon>
        <taxon>Nematoda</taxon>
        <taxon>Enoplea</taxon>
        <taxon>Dorylaimia</taxon>
        <taxon>Trichinellida</taxon>
        <taxon>Trichuridae</taxon>
        <taxon>Trichuris</taxon>
    </lineage>
</organism>
<evidence type="ECO:0000313" key="2">
    <source>
        <dbReference type="EMBL" id="KFD54008.1"/>
    </source>
</evidence>
<keyword evidence="1" id="KW-1133">Transmembrane helix</keyword>
<dbReference type="AlphaFoldDB" id="A0A085M9W2"/>
<gene>
    <name evidence="2" type="ORF">M513_05027</name>
    <name evidence="3" type="ORF">M514_05027</name>
</gene>
<keyword evidence="1" id="KW-0812">Transmembrane</keyword>
<name>A0A085M9W2_9BILA</name>
<evidence type="ECO:0000313" key="3">
    <source>
        <dbReference type="EMBL" id="KFD67317.1"/>
    </source>
</evidence>
<accession>A0A085M9W2</accession>
<reference evidence="2 4" key="1">
    <citation type="journal article" date="2014" name="Nat. Genet.">
        <title>Genome and transcriptome of the porcine whipworm Trichuris suis.</title>
        <authorList>
            <person name="Jex A.R."/>
            <person name="Nejsum P."/>
            <person name="Schwarz E.M."/>
            <person name="Hu L."/>
            <person name="Young N.D."/>
            <person name="Hall R.S."/>
            <person name="Korhonen P.K."/>
            <person name="Liao S."/>
            <person name="Thamsborg S."/>
            <person name="Xia J."/>
            <person name="Xu P."/>
            <person name="Wang S."/>
            <person name="Scheerlinck J.P."/>
            <person name="Hofmann A."/>
            <person name="Sternberg P.W."/>
            <person name="Wang J."/>
            <person name="Gasser R.B."/>
        </authorList>
    </citation>
    <scope>NUCLEOTIDE SEQUENCE [LARGE SCALE GENOMIC DNA]</scope>
    <source>
        <strain evidence="3">DCEP-RM93F</strain>
        <strain evidence="2">DCEP-RM93M</strain>
    </source>
</reference>
<sequence length="63" mass="7209">MQYVVCIFFFIIMKIIDLIEAVMLGARFFIQFNSLSSRVLGFCFGFRILLITADDVTPESSGY</sequence>
<protein>
    <submittedName>
        <fullName evidence="2">Uncharacterized protein</fullName>
    </submittedName>
</protein>
<dbReference type="EMBL" id="KL363211">
    <property type="protein sequence ID" value="KFD54008.1"/>
    <property type="molecule type" value="Genomic_DNA"/>
</dbReference>
<proteinExistence type="predicted"/>
<evidence type="ECO:0000313" key="4">
    <source>
        <dbReference type="Proteomes" id="UP000030764"/>
    </source>
</evidence>
<dbReference type="Proteomes" id="UP000030758">
    <property type="component" value="Unassembled WGS sequence"/>
</dbReference>
<keyword evidence="4" id="KW-1185">Reference proteome</keyword>
<feature type="transmembrane region" description="Helical" evidence="1">
    <location>
        <begin position="6"/>
        <end position="30"/>
    </location>
</feature>
<dbReference type="Proteomes" id="UP000030764">
    <property type="component" value="Unassembled WGS sequence"/>
</dbReference>
<evidence type="ECO:0000256" key="1">
    <source>
        <dbReference type="SAM" id="Phobius"/>
    </source>
</evidence>
<dbReference type="EMBL" id="KL367516">
    <property type="protein sequence ID" value="KFD67317.1"/>
    <property type="molecule type" value="Genomic_DNA"/>
</dbReference>
<keyword evidence="1" id="KW-0472">Membrane</keyword>